<dbReference type="GeneID" id="19400956"/>
<accession>R0ILV2</accession>
<feature type="region of interest" description="Disordered" evidence="1">
    <location>
        <begin position="105"/>
        <end position="134"/>
    </location>
</feature>
<name>R0ILV2_EXST2</name>
<feature type="region of interest" description="Disordered" evidence="1">
    <location>
        <begin position="181"/>
        <end position="227"/>
    </location>
</feature>
<reference evidence="2 3" key="1">
    <citation type="journal article" date="2012" name="PLoS Pathog.">
        <title>Diverse lifestyles and strategies of plant pathogenesis encoded in the genomes of eighteen Dothideomycetes fungi.</title>
        <authorList>
            <person name="Ohm R.A."/>
            <person name="Feau N."/>
            <person name="Henrissat B."/>
            <person name="Schoch C.L."/>
            <person name="Horwitz B.A."/>
            <person name="Barry K.W."/>
            <person name="Condon B.J."/>
            <person name="Copeland A.C."/>
            <person name="Dhillon B."/>
            <person name="Glaser F."/>
            <person name="Hesse C.N."/>
            <person name="Kosti I."/>
            <person name="LaButti K."/>
            <person name="Lindquist E.A."/>
            <person name="Lucas S."/>
            <person name="Salamov A.A."/>
            <person name="Bradshaw R.E."/>
            <person name="Ciuffetti L."/>
            <person name="Hamelin R.C."/>
            <person name="Kema G.H.J."/>
            <person name="Lawrence C."/>
            <person name="Scott J.A."/>
            <person name="Spatafora J.W."/>
            <person name="Turgeon B.G."/>
            <person name="de Wit P.J.G.M."/>
            <person name="Zhong S."/>
            <person name="Goodwin S.B."/>
            <person name="Grigoriev I.V."/>
        </authorList>
    </citation>
    <scope>NUCLEOTIDE SEQUENCE [LARGE SCALE GENOMIC DNA]</scope>
    <source>
        <strain evidence="3">28A</strain>
    </source>
</reference>
<dbReference type="AlphaFoldDB" id="R0ILV2"/>
<protein>
    <submittedName>
        <fullName evidence="2">Uncharacterized protein</fullName>
    </submittedName>
</protein>
<keyword evidence="3" id="KW-1185">Reference proteome</keyword>
<organism evidence="2 3">
    <name type="scientific">Exserohilum turcicum (strain 28A)</name>
    <name type="common">Northern leaf blight fungus</name>
    <name type="synonym">Setosphaeria turcica</name>
    <dbReference type="NCBI Taxonomy" id="671987"/>
    <lineage>
        <taxon>Eukaryota</taxon>
        <taxon>Fungi</taxon>
        <taxon>Dikarya</taxon>
        <taxon>Ascomycota</taxon>
        <taxon>Pezizomycotina</taxon>
        <taxon>Dothideomycetes</taxon>
        <taxon>Pleosporomycetidae</taxon>
        <taxon>Pleosporales</taxon>
        <taxon>Pleosporineae</taxon>
        <taxon>Pleosporaceae</taxon>
        <taxon>Exserohilum</taxon>
    </lineage>
</organism>
<feature type="compositionally biased region" description="Polar residues" evidence="1">
    <location>
        <begin position="217"/>
        <end position="227"/>
    </location>
</feature>
<feature type="compositionally biased region" description="Basic and acidic residues" evidence="1">
    <location>
        <begin position="272"/>
        <end position="285"/>
    </location>
</feature>
<proteinExistence type="predicted"/>
<feature type="region of interest" description="Disordered" evidence="1">
    <location>
        <begin position="1"/>
        <end position="64"/>
    </location>
</feature>
<dbReference type="OrthoDB" id="5089392at2759"/>
<evidence type="ECO:0000256" key="1">
    <source>
        <dbReference type="SAM" id="MobiDB-lite"/>
    </source>
</evidence>
<sequence length="285" mass="31583">MPYSSSIGSIHSRTRASSASSTSCVPDEWQYEYQHQQRRRLHHHHHHHQDYKKQNQQPHSLISQNPYPITFSTQSPTILPMPDYNHGAPDVQDLHARLVTFERSTPDSNANANTNGDKHGGNPAAHAIHAQRRARPSIDSALMPPFTKSATVSTTDTAGTCSTSSSSAAAYGYGYGLRAHPSSHSHAETVGVAPGSFSKPRVHSRSRSHQRDGQYAGSRSRSAETAPQQEFKYYGRHGNQWLFNDFSVTDAVARGFRRVFSSGRGGGGEGEDAGRTRDWYEDRER</sequence>
<dbReference type="Proteomes" id="UP000016935">
    <property type="component" value="Unassembled WGS sequence"/>
</dbReference>
<evidence type="ECO:0000313" key="2">
    <source>
        <dbReference type="EMBL" id="EOA85801.1"/>
    </source>
</evidence>
<dbReference type="HOGENOM" id="CLU_1129563_0_0_1"/>
<evidence type="ECO:0000313" key="3">
    <source>
        <dbReference type="Proteomes" id="UP000016935"/>
    </source>
</evidence>
<reference evidence="2 3" key="2">
    <citation type="journal article" date="2013" name="PLoS Genet.">
        <title>Comparative genome structure, secondary metabolite, and effector coding capacity across Cochliobolus pathogens.</title>
        <authorList>
            <person name="Condon B.J."/>
            <person name="Leng Y."/>
            <person name="Wu D."/>
            <person name="Bushley K.E."/>
            <person name="Ohm R.A."/>
            <person name="Otillar R."/>
            <person name="Martin J."/>
            <person name="Schackwitz W."/>
            <person name="Grimwood J."/>
            <person name="MohdZainudin N."/>
            <person name="Xue C."/>
            <person name="Wang R."/>
            <person name="Manning V.A."/>
            <person name="Dhillon B."/>
            <person name="Tu Z.J."/>
            <person name="Steffenson B.J."/>
            <person name="Salamov A."/>
            <person name="Sun H."/>
            <person name="Lowry S."/>
            <person name="LaButti K."/>
            <person name="Han J."/>
            <person name="Copeland A."/>
            <person name="Lindquist E."/>
            <person name="Barry K."/>
            <person name="Schmutz J."/>
            <person name="Baker S.E."/>
            <person name="Ciuffetti L.M."/>
            <person name="Grigoriev I.V."/>
            <person name="Zhong S."/>
            <person name="Turgeon B.G."/>
        </authorList>
    </citation>
    <scope>NUCLEOTIDE SEQUENCE [LARGE SCALE GENOMIC DNA]</scope>
    <source>
        <strain evidence="3">28A</strain>
    </source>
</reference>
<feature type="compositionally biased region" description="Basic residues" evidence="1">
    <location>
        <begin position="36"/>
        <end position="50"/>
    </location>
</feature>
<dbReference type="EMBL" id="KB908637">
    <property type="protein sequence ID" value="EOA85801.1"/>
    <property type="molecule type" value="Genomic_DNA"/>
</dbReference>
<feature type="region of interest" description="Disordered" evidence="1">
    <location>
        <begin position="259"/>
        <end position="285"/>
    </location>
</feature>
<gene>
    <name evidence="2" type="ORF">SETTUDRAFT_169575</name>
</gene>
<dbReference type="RefSeq" id="XP_008026592.1">
    <property type="nucleotide sequence ID" value="XM_008028401.1"/>
</dbReference>
<feature type="compositionally biased region" description="Polar residues" evidence="1">
    <location>
        <begin position="1"/>
        <end position="11"/>
    </location>
</feature>
<feature type="compositionally biased region" description="Polar residues" evidence="1">
    <location>
        <begin position="105"/>
        <end position="115"/>
    </location>
</feature>
<dbReference type="eggNOG" id="ENOG502T607">
    <property type="taxonomic scope" value="Eukaryota"/>
</dbReference>